<keyword evidence="6 16" id="KW-0812">Transmembrane</keyword>
<dbReference type="Pfam" id="PF17910">
    <property type="entry name" value="FeoB_Cyto"/>
    <property type="match status" value="1"/>
</dbReference>
<keyword evidence="10" id="KW-0406">Ion transport</keyword>
<evidence type="ECO:0000256" key="2">
    <source>
        <dbReference type="ARBA" id="ARBA00022448"/>
    </source>
</evidence>
<feature type="transmembrane region" description="Helical" evidence="16">
    <location>
        <begin position="392"/>
        <end position="414"/>
    </location>
</feature>
<keyword evidence="3" id="KW-1003">Cell membrane</keyword>
<evidence type="ECO:0000259" key="17">
    <source>
        <dbReference type="PROSITE" id="PS51711"/>
    </source>
</evidence>
<dbReference type="InterPro" id="IPR011642">
    <property type="entry name" value="Gate_dom"/>
</dbReference>
<evidence type="ECO:0000256" key="16">
    <source>
        <dbReference type="RuleBase" id="RU362098"/>
    </source>
</evidence>
<evidence type="ECO:0000256" key="3">
    <source>
        <dbReference type="ARBA" id="ARBA00022475"/>
    </source>
</evidence>
<keyword evidence="11 14" id="KW-0342">GTP-binding</keyword>
<feature type="binding site" evidence="15">
    <location>
        <position position="24"/>
    </location>
    <ligand>
        <name>Mg(2+)</name>
        <dbReference type="ChEBI" id="CHEBI:18420"/>
        <label>2</label>
    </ligand>
</feature>
<evidence type="ECO:0000256" key="13">
    <source>
        <dbReference type="NCBIfam" id="TIGR00437"/>
    </source>
</evidence>
<dbReference type="CDD" id="cd01879">
    <property type="entry name" value="FeoB"/>
    <property type="match status" value="1"/>
</dbReference>
<gene>
    <name evidence="18" type="ORF">SAMN05421580_12010</name>
</gene>
<evidence type="ECO:0000256" key="14">
    <source>
        <dbReference type="PIRSR" id="PIRSR603373-1"/>
    </source>
</evidence>
<dbReference type="GO" id="GO:0015093">
    <property type="term" value="F:ferrous iron transmembrane transporter activity"/>
    <property type="evidence" value="ECO:0007669"/>
    <property type="project" value="UniProtKB-UniRule"/>
</dbReference>
<dbReference type="InterPro" id="IPR030389">
    <property type="entry name" value="G_FEOB_dom"/>
</dbReference>
<dbReference type="NCBIfam" id="TIGR00437">
    <property type="entry name" value="feoB"/>
    <property type="match status" value="1"/>
</dbReference>
<organism evidence="18 19">
    <name type="scientific">Rhodobacter aestuarii</name>
    <dbReference type="NCBI Taxonomy" id="453582"/>
    <lineage>
        <taxon>Bacteria</taxon>
        <taxon>Pseudomonadati</taxon>
        <taxon>Pseudomonadota</taxon>
        <taxon>Alphaproteobacteria</taxon>
        <taxon>Rhodobacterales</taxon>
        <taxon>Rhodobacter group</taxon>
        <taxon>Rhodobacter</taxon>
    </lineage>
</organism>
<dbReference type="NCBIfam" id="TIGR00231">
    <property type="entry name" value="small_GTP"/>
    <property type="match status" value="1"/>
</dbReference>
<evidence type="ECO:0000256" key="6">
    <source>
        <dbReference type="ARBA" id="ARBA00022692"/>
    </source>
</evidence>
<dbReference type="Pfam" id="PF07670">
    <property type="entry name" value="Gate"/>
    <property type="match status" value="2"/>
</dbReference>
<evidence type="ECO:0000256" key="12">
    <source>
        <dbReference type="ARBA" id="ARBA00023136"/>
    </source>
</evidence>
<dbReference type="AlphaFoldDB" id="A0A1N7QHE7"/>
<dbReference type="InterPro" id="IPR005225">
    <property type="entry name" value="Small_GTP-bd"/>
</dbReference>
<keyword evidence="5" id="KW-0997">Cell inner membrane</keyword>
<dbReference type="Pfam" id="PF07664">
    <property type="entry name" value="FeoB_C"/>
    <property type="match status" value="1"/>
</dbReference>
<dbReference type="Pfam" id="PF02421">
    <property type="entry name" value="FeoB_N"/>
    <property type="match status" value="1"/>
</dbReference>
<dbReference type="OrthoDB" id="9809127at2"/>
<feature type="transmembrane region" description="Helical" evidence="16">
    <location>
        <begin position="458"/>
        <end position="478"/>
    </location>
</feature>
<evidence type="ECO:0000256" key="1">
    <source>
        <dbReference type="ARBA" id="ARBA00004429"/>
    </source>
</evidence>
<keyword evidence="4 16" id="KW-0410">Iron transport</keyword>
<evidence type="ECO:0000256" key="8">
    <source>
        <dbReference type="ARBA" id="ARBA00022989"/>
    </source>
</evidence>
<evidence type="ECO:0000256" key="5">
    <source>
        <dbReference type="ARBA" id="ARBA00022519"/>
    </source>
</evidence>
<protein>
    <recommendedName>
        <fullName evidence="13 16">Ferrous iron transport protein B</fullName>
    </recommendedName>
</protein>
<feature type="binding site" evidence="14">
    <location>
        <begin position="56"/>
        <end position="59"/>
    </location>
    <ligand>
        <name>GTP</name>
        <dbReference type="ChEBI" id="CHEBI:37565"/>
        <label>3</label>
    </ligand>
</feature>
<reference evidence="19" key="1">
    <citation type="submission" date="2017-01" db="EMBL/GenBank/DDBJ databases">
        <authorList>
            <person name="Varghese N."/>
            <person name="Submissions S."/>
        </authorList>
    </citation>
    <scope>NUCLEOTIDE SEQUENCE [LARGE SCALE GENOMIC DNA]</scope>
    <source>
        <strain evidence="19">DSM 19945</strain>
    </source>
</reference>
<keyword evidence="12 16" id="KW-0472">Membrane</keyword>
<evidence type="ECO:0000256" key="15">
    <source>
        <dbReference type="PIRSR" id="PIRSR603373-2"/>
    </source>
</evidence>
<keyword evidence="2 16" id="KW-0813">Transport</keyword>
<feature type="transmembrane region" description="Helical" evidence="16">
    <location>
        <begin position="426"/>
        <end position="452"/>
    </location>
</feature>
<dbReference type="GO" id="GO:0046872">
    <property type="term" value="F:metal ion binding"/>
    <property type="evidence" value="ECO:0007669"/>
    <property type="project" value="UniProtKB-KW"/>
</dbReference>
<comment type="subcellular location">
    <subcellularLocation>
        <location evidence="1 16">Cell inner membrane</location>
        <topology evidence="1 16">Multi-pass membrane protein</topology>
    </subcellularLocation>
</comment>
<proteinExistence type="inferred from homology"/>
<feature type="transmembrane region" description="Helical" evidence="16">
    <location>
        <begin position="287"/>
        <end position="305"/>
    </location>
</feature>
<dbReference type="InterPro" id="IPR041069">
    <property type="entry name" value="FeoB_Cyto"/>
</dbReference>
<dbReference type="Gene3D" id="3.40.50.300">
    <property type="entry name" value="P-loop containing nucleotide triphosphate hydrolases"/>
    <property type="match status" value="1"/>
</dbReference>
<feature type="binding site" evidence="14">
    <location>
        <begin position="35"/>
        <end position="39"/>
    </location>
    <ligand>
        <name>GTP</name>
        <dbReference type="ChEBI" id="CHEBI:37565"/>
        <label>2</label>
    </ligand>
</feature>
<keyword evidence="8 16" id="KW-1133">Transmembrane helix</keyword>
<feature type="binding site" evidence="14">
    <location>
        <begin position="120"/>
        <end position="123"/>
    </location>
    <ligand>
        <name>GTP</name>
        <dbReference type="ChEBI" id="CHEBI:37565"/>
        <label>1</label>
    </ligand>
</feature>
<feature type="binding site" evidence="15">
    <location>
        <position position="21"/>
    </location>
    <ligand>
        <name>Mg(2+)</name>
        <dbReference type="ChEBI" id="CHEBI:18420"/>
        <label>2</label>
    </ligand>
</feature>
<feature type="transmembrane region" description="Helical" evidence="16">
    <location>
        <begin position="738"/>
        <end position="759"/>
    </location>
</feature>
<keyword evidence="9 16" id="KW-0408">Iron</keyword>
<evidence type="ECO:0000313" key="18">
    <source>
        <dbReference type="EMBL" id="SIT22293.1"/>
    </source>
</evidence>
<dbReference type="RefSeq" id="WP_076486488.1">
    <property type="nucleotide sequence ID" value="NZ_FTOG01000020.1"/>
</dbReference>
<feature type="domain" description="FeoB-type G" evidence="17">
    <location>
        <begin position="3"/>
        <end position="169"/>
    </location>
</feature>
<feature type="transmembrane region" description="Helical" evidence="16">
    <location>
        <begin position="706"/>
        <end position="726"/>
    </location>
</feature>
<dbReference type="NCBIfam" id="NF007105">
    <property type="entry name" value="PRK09554.1"/>
    <property type="match status" value="1"/>
</dbReference>
<dbReference type="GO" id="GO:0005525">
    <property type="term" value="F:GTP binding"/>
    <property type="evidence" value="ECO:0007669"/>
    <property type="project" value="UniProtKB-KW"/>
</dbReference>
<dbReference type="FunFam" id="3.40.50.300:FF:000426">
    <property type="entry name" value="Ferrous iron transport protein B"/>
    <property type="match status" value="1"/>
</dbReference>
<dbReference type="SUPFAM" id="SSF52540">
    <property type="entry name" value="P-loop containing nucleoside triphosphate hydrolases"/>
    <property type="match status" value="1"/>
</dbReference>
<comment type="similarity">
    <text evidence="16">Belongs to the TRAFAC class TrmE-Era-EngA-EngB-Septin-like GTPase superfamily. FeoB GTPase (TC 9.A.8) family.</text>
</comment>
<keyword evidence="15" id="KW-0479">Metal-binding</keyword>
<keyword evidence="19" id="KW-1185">Reference proteome</keyword>
<dbReference type="Proteomes" id="UP000186221">
    <property type="component" value="Unassembled WGS sequence"/>
</dbReference>
<evidence type="ECO:0000256" key="11">
    <source>
        <dbReference type="ARBA" id="ARBA00023134"/>
    </source>
</evidence>
<evidence type="ECO:0000256" key="10">
    <source>
        <dbReference type="ARBA" id="ARBA00023065"/>
    </source>
</evidence>
<feature type="transmembrane region" description="Helical" evidence="16">
    <location>
        <begin position="343"/>
        <end position="372"/>
    </location>
</feature>
<keyword evidence="15" id="KW-0460">Magnesium</keyword>
<dbReference type="InterPro" id="IPR027417">
    <property type="entry name" value="P-loop_NTPase"/>
</dbReference>
<dbReference type="EMBL" id="FTOG01000020">
    <property type="protein sequence ID" value="SIT22293.1"/>
    <property type="molecule type" value="Genomic_DNA"/>
</dbReference>
<accession>A0A1N7QHE7</accession>
<dbReference type="Gene3D" id="1.10.287.1770">
    <property type="match status" value="1"/>
</dbReference>
<dbReference type="InterPro" id="IPR011640">
    <property type="entry name" value="Fe2_transport_prot_B_C"/>
</dbReference>
<dbReference type="InterPro" id="IPR006073">
    <property type="entry name" value="GTP-bd"/>
</dbReference>
<feature type="transmembrane region" description="Helical" evidence="16">
    <location>
        <begin position="678"/>
        <end position="699"/>
    </location>
</feature>
<sequence length="772" mass="81888">MNKRIIGVVGNPNCGKTTLFNALTGARQQVGNWPGVTVERKLGRFRHEDAEVELIDLPGTYSLDAAEGDLSLDEQIARDFVAGHEADLVLNILDASNLERNLYLTTQLLEMNVPVLVAVNMLDIAAARGLKIDLSALADRLGCPVYGVVAAEGRGIAALKAALACEDDLLPPQIAPFHVPQVRAAVADLRPAVEAFAQARHLDPDWAALSLLESDSLLESSADPALRERIETRRAALSETLGEDIDIVLAEARYDFIATLMAAVQRDTRRVSATLSDRIDRVVLNRLLGVPIFLAFMYLMFLFTIDLGGALIDFFDIAAGAIFVDGLGALMEAMGSPDWAREILATGLGGGVQTVATFVPIVVFLFLFLSALEDSGYMARAAFVMDRAMRAIGLPGKAFVPLIVGFGCNVPAVMATRTIERPRDRILTIVMAPFMSCGARLPVYALFAAVFFPAQGGLIVFSLYLAGIAIAILSGLALKATLLSGPVTPFVMELPPYHLPTLRGVTLRTWEKTRSFVLQATKIIVPMVMVLNVLNSLGTDGSFGHADSRNSVLSQIGRTITPIFAPMGMTEENWPAAVGVFTGVLAKEAVVGTLDALYAEAGRADAALAGEEEAREDAPFALGPALAEAVATVPANLGDALANWADPLGLGEIEAQAGADATPTGQAMLARFDGAAGAYAYLMFILLYFPCTAVLAAIWREVGAGWALFVAGWATTLGWGIATGIYQAERFGLHPASSAGWLAGLGLGAVAVFLGLRLWAGRSARPARAAQV</sequence>
<dbReference type="InterPro" id="IPR003373">
    <property type="entry name" value="Fe2_transport_prot-B"/>
</dbReference>
<dbReference type="PANTHER" id="PTHR43185">
    <property type="entry name" value="FERROUS IRON TRANSPORT PROTEIN B"/>
    <property type="match status" value="1"/>
</dbReference>
<dbReference type="STRING" id="453582.SAMN05421580_12010"/>
<dbReference type="GO" id="GO:0005886">
    <property type="term" value="C:plasma membrane"/>
    <property type="evidence" value="ECO:0007669"/>
    <property type="project" value="UniProtKB-SubCell"/>
</dbReference>
<keyword evidence="7 14" id="KW-0547">Nucleotide-binding</keyword>
<dbReference type="PANTHER" id="PTHR43185:SF1">
    <property type="entry name" value="FE(2+) TRANSPORTER FEOB"/>
    <property type="match status" value="1"/>
</dbReference>
<feature type="binding site" evidence="14">
    <location>
        <begin position="149"/>
        <end position="151"/>
    </location>
    <ligand>
        <name>GTP</name>
        <dbReference type="ChEBI" id="CHEBI:37565"/>
        <label>1</label>
    </ligand>
</feature>
<evidence type="ECO:0000313" key="19">
    <source>
        <dbReference type="Proteomes" id="UP000186221"/>
    </source>
</evidence>
<dbReference type="InterPro" id="IPR050860">
    <property type="entry name" value="FeoB_GTPase"/>
</dbReference>
<name>A0A1N7QHE7_9RHOB</name>
<evidence type="ECO:0000256" key="9">
    <source>
        <dbReference type="ARBA" id="ARBA00023004"/>
    </source>
</evidence>
<feature type="binding site" evidence="15">
    <location>
        <position position="22"/>
    </location>
    <ligand>
        <name>Mg(2+)</name>
        <dbReference type="ChEBI" id="CHEBI:18420"/>
        <label>1</label>
    </ligand>
</feature>
<evidence type="ECO:0000256" key="7">
    <source>
        <dbReference type="ARBA" id="ARBA00022741"/>
    </source>
</evidence>
<evidence type="ECO:0000256" key="4">
    <source>
        <dbReference type="ARBA" id="ARBA00022496"/>
    </source>
</evidence>
<comment type="function">
    <text evidence="16">Probable transporter of a GTP-driven Fe(2+) uptake system.</text>
</comment>
<feature type="binding site" evidence="14">
    <location>
        <begin position="10"/>
        <end position="17"/>
    </location>
    <ligand>
        <name>GTP</name>
        <dbReference type="ChEBI" id="CHEBI:37565"/>
        <label>1</label>
    </ligand>
</feature>
<dbReference type="PROSITE" id="PS51711">
    <property type="entry name" value="G_FEOB"/>
    <property type="match status" value="1"/>
</dbReference>
<feature type="binding site" evidence="15">
    <location>
        <position position="25"/>
    </location>
    <ligand>
        <name>Mg(2+)</name>
        <dbReference type="ChEBI" id="CHEBI:18420"/>
        <label>2</label>
    </ligand>
</feature>
<dbReference type="PRINTS" id="PR00326">
    <property type="entry name" value="GTP1OBG"/>
</dbReference>